<dbReference type="Pfam" id="PF06114">
    <property type="entry name" value="Peptidase_M78"/>
    <property type="match status" value="1"/>
</dbReference>
<evidence type="ECO:0000256" key="1">
    <source>
        <dbReference type="ARBA" id="ARBA00007227"/>
    </source>
</evidence>
<dbReference type="AlphaFoldDB" id="A0A495IVW6"/>
<comment type="caution">
    <text evidence="3">The sequence shown here is derived from an EMBL/GenBank/DDBJ whole genome shotgun (WGS) entry which is preliminary data.</text>
</comment>
<organism evidence="3 4">
    <name type="scientific">Mucilaginibacter gracilis</name>
    <dbReference type="NCBI Taxonomy" id="423350"/>
    <lineage>
        <taxon>Bacteria</taxon>
        <taxon>Pseudomonadati</taxon>
        <taxon>Bacteroidota</taxon>
        <taxon>Sphingobacteriia</taxon>
        <taxon>Sphingobacteriales</taxon>
        <taxon>Sphingobacteriaceae</taxon>
        <taxon>Mucilaginibacter</taxon>
    </lineage>
</organism>
<dbReference type="Pfam" id="PF01381">
    <property type="entry name" value="HTH_3"/>
    <property type="match status" value="1"/>
</dbReference>
<evidence type="ECO:0000313" key="4">
    <source>
        <dbReference type="Proteomes" id="UP000268007"/>
    </source>
</evidence>
<dbReference type="OrthoDB" id="9796786at2"/>
<comment type="similarity">
    <text evidence="1">Belongs to the short-chain fatty acyl-CoA assimilation regulator (ScfR) family.</text>
</comment>
<accession>A0A495IVW6</accession>
<dbReference type="InterPro" id="IPR052345">
    <property type="entry name" value="Rad_response_metalloprotease"/>
</dbReference>
<dbReference type="RefSeq" id="WP_121196434.1">
    <property type="nucleotide sequence ID" value="NZ_RBKU01000001.1"/>
</dbReference>
<dbReference type="Proteomes" id="UP000268007">
    <property type="component" value="Unassembled WGS sequence"/>
</dbReference>
<dbReference type="Gene3D" id="1.10.260.40">
    <property type="entry name" value="lambda repressor-like DNA-binding domains"/>
    <property type="match status" value="1"/>
</dbReference>
<dbReference type="PANTHER" id="PTHR43236:SF1">
    <property type="entry name" value="BLL7220 PROTEIN"/>
    <property type="match status" value="1"/>
</dbReference>
<feature type="domain" description="HTH cro/C1-type" evidence="2">
    <location>
        <begin position="19"/>
        <end position="73"/>
    </location>
</feature>
<dbReference type="SMART" id="SM00530">
    <property type="entry name" value="HTH_XRE"/>
    <property type="match status" value="1"/>
</dbReference>
<sequence>MSSNIKIERELLTKPGDTILETIEYLKMSQAELAERMGKTPGKINDLISGKAPITVNTAMQLEKVLGIDMQFWLNREMYYREKLARIEQEEFLEQCLDWLKEQPIKELQKYGYLKTRNVGTEMVEECLQFYGVVSPVEWENVYIENYAQTSFRKSPSHKTLLSSMAAWLRIAELQLRKQQFPEFKKDSFKVVLQEIKSLVVSQPEDFPTTLQSLCQQAGVAVIFSNSLPKAPISGAARWVGGTPLIQITDRYKTNDHFWFTFYHEAGHILLHGKKDIFIEEFEGVENDTAKEQEANDFARDWLLPDDFLEGIDQQQVDEKAVRRVAREYATHPAIVVGRLQNLNLVPHHFGANLKVKINLDYFIQH</sequence>
<dbReference type="InterPro" id="IPR013430">
    <property type="entry name" value="Toxin_antidote_HigA"/>
</dbReference>
<keyword evidence="4" id="KW-1185">Reference proteome</keyword>
<dbReference type="Gene3D" id="1.10.10.2910">
    <property type="match status" value="1"/>
</dbReference>
<proteinExistence type="inferred from homology"/>
<dbReference type="CDD" id="cd00093">
    <property type="entry name" value="HTH_XRE"/>
    <property type="match status" value="1"/>
</dbReference>
<gene>
    <name evidence="3" type="ORF">BDD43_0758</name>
</gene>
<protein>
    <submittedName>
        <fullName evidence="3">Addiction module HigA family antidote</fullName>
    </submittedName>
</protein>
<name>A0A495IVW6_9SPHI</name>
<evidence type="ECO:0000259" key="2">
    <source>
        <dbReference type="PROSITE" id="PS50943"/>
    </source>
</evidence>
<dbReference type="EMBL" id="RBKU01000001">
    <property type="protein sequence ID" value="RKR80633.1"/>
    <property type="molecule type" value="Genomic_DNA"/>
</dbReference>
<dbReference type="InterPro" id="IPR001387">
    <property type="entry name" value="Cro/C1-type_HTH"/>
</dbReference>
<dbReference type="InterPro" id="IPR010359">
    <property type="entry name" value="IrrE_HExxH"/>
</dbReference>
<dbReference type="NCBIfam" id="TIGR02607">
    <property type="entry name" value="antidote_HigA"/>
    <property type="match status" value="1"/>
</dbReference>
<dbReference type="InterPro" id="IPR010982">
    <property type="entry name" value="Lambda_DNA-bd_dom_sf"/>
</dbReference>
<dbReference type="PANTHER" id="PTHR43236">
    <property type="entry name" value="ANTITOXIN HIGA1"/>
    <property type="match status" value="1"/>
</dbReference>
<reference evidence="3 4" key="1">
    <citation type="submission" date="2018-10" db="EMBL/GenBank/DDBJ databases">
        <title>Genomic Encyclopedia of Archaeal and Bacterial Type Strains, Phase II (KMG-II): from individual species to whole genera.</title>
        <authorList>
            <person name="Goeker M."/>
        </authorList>
    </citation>
    <scope>NUCLEOTIDE SEQUENCE [LARGE SCALE GENOMIC DNA]</scope>
    <source>
        <strain evidence="3 4">DSM 18602</strain>
    </source>
</reference>
<dbReference type="SUPFAM" id="SSF47413">
    <property type="entry name" value="lambda repressor-like DNA-binding domains"/>
    <property type="match status" value="1"/>
</dbReference>
<dbReference type="GO" id="GO:0003677">
    <property type="term" value="F:DNA binding"/>
    <property type="evidence" value="ECO:0007669"/>
    <property type="project" value="InterPro"/>
</dbReference>
<evidence type="ECO:0000313" key="3">
    <source>
        <dbReference type="EMBL" id="RKR80633.1"/>
    </source>
</evidence>
<dbReference type="PROSITE" id="PS50943">
    <property type="entry name" value="HTH_CROC1"/>
    <property type="match status" value="1"/>
</dbReference>